<keyword evidence="2" id="KW-0723">Serine/threonine-protein kinase</keyword>
<dbReference type="EC" id="2.7.11.22" evidence="8"/>
<feature type="domain" description="Protein kinase" evidence="7">
    <location>
        <begin position="1"/>
        <end position="224"/>
    </location>
</feature>
<dbReference type="PROSITE" id="PS00108">
    <property type="entry name" value="PROTEIN_KINASE_ST"/>
    <property type="match status" value="1"/>
</dbReference>
<dbReference type="GO" id="GO:0005737">
    <property type="term" value="C:cytoplasm"/>
    <property type="evidence" value="ECO:0007669"/>
    <property type="project" value="TreeGrafter"/>
</dbReference>
<evidence type="ECO:0000256" key="4">
    <source>
        <dbReference type="ARBA" id="ARBA00022741"/>
    </source>
</evidence>
<evidence type="ECO:0000256" key="3">
    <source>
        <dbReference type="ARBA" id="ARBA00022679"/>
    </source>
</evidence>
<dbReference type="PANTHER" id="PTHR24056">
    <property type="entry name" value="CELL DIVISION PROTEIN KINASE"/>
    <property type="match status" value="1"/>
</dbReference>
<dbReference type="PROSITE" id="PS50011">
    <property type="entry name" value="PROTEIN_KINASE_DOM"/>
    <property type="match status" value="1"/>
</dbReference>
<dbReference type="GO" id="GO:0007165">
    <property type="term" value="P:signal transduction"/>
    <property type="evidence" value="ECO:0007669"/>
    <property type="project" value="TreeGrafter"/>
</dbReference>
<protein>
    <submittedName>
        <fullName evidence="8">Cyclin-dependent kinase 6</fullName>
        <ecNumber evidence="8">2.7.11.22</ecNumber>
    </submittedName>
</protein>
<evidence type="ECO:0000313" key="9">
    <source>
        <dbReference type="Proteomes" id="UP001381693"/>
    </source>
</evidence>
<keyword evidence="4" id="KW-0547">Nucleotide-binding</keyword>
<dbReference type="PANTHER" id="PTHR24056:SF472">
    <property type="entry name" value="CYCLIN-DEPENDENT KINASE 4, ISOFORM A"/>
    <property type="match status" value="1"/>
</dbReference>
<dbReference type="InterPro" id="IPR050108">
    <property type="entry name" value="CDK"/>
</dbReference>
<dbReference type="SMART" id="SM00220">
    <property type="entry name" value="S_TKc"/>
    <property type="match status" value="1"/>
</dbReference>
<dbReference type="SUPFAM" id="SSF56112">
    <property type="entry name" value="Protein kinase-like (PK-like)"/>
    <property type="match status" value="1"/>
</dbReference>
<organism evidence="8 9">
    <name type="scientific">Halocaridina rubra</name>
    <name type="common">Hawaiian red shrimp</name>
    <dbReference type="NCBI Taxonomy" id="373956"/>
    <lineage>
        <taxon>Eukaryota</taxon>
        <taxon>Metazoa</taxon>
        <taxon>Ecdysozoa</taxon>
        <taxon>Arthropoda</taxon>
        <taxon>Crustacea</taxon>
        <taxon>Multicrustacea</taxon>
        <taxon>Malacostraca</taxon>
        <taxon>Eumalacostraca</taxon>
        <taxon>Eucarida</taxon>
        <taxon>Decapoda</taxon>
        <taxon>Pleocyemata</taxon>
        <taxon>Caridea</taxon>
        <taxon>Atyoidea</taxon>
        <taxon>Atyidae</taxon>
        <taxon>Halocaridina</taxon>
    </lineage>
</organism>
<reference evidence="8 9" key="1">
    <citation type="submission" date="2023-11" db="EMBL/GenBank/DDBJ databases">
        <title>Halocaridina rubra genome assembly.</title>
        <authorList>
            <person name="Smith C."/>
        </authorList>
    </citation>
    <scope>NUCLEOTIDE SEQUENCE [LARGE SCALE GENOMIC DNA]</scope>
    <source>
        <strain evidence="8">EP-1</strain>
        <tissue evidence="8">Whole</tissue>
    </source>
</reference>
<dbReference type="GO" id="GO:0030332">
    <property type="term" value="F:cyclin binding"/>
    <property type="evidence" value="ECO:0007669"/>
    <property type="project" value="TreeGrafter"/>
</dbReference>
<evidence type="ECO:0000313" key="8">
    <source>
        <dbReference type="EMBL" id="KAK7084493.1"/>
    </source>
</evidence>
<dbReference type="AlphaFoldDB" id="A0AAN8XRT1"/>
<evidence type="ECO:0000256" key="1">
    <source>
        <dbReference type="ARBA" id="ARBA00006485"/>
    </source>
</evidence>
<accession>A0AAN8XRT1</accession>
<dbReference type="GO" id="GO:0005634">
    <property type="term" value="C:nucleus"/>
    <property type="evidence" value="ECO:0007669"/>
    <property type="project" value="TreeGrafter"/>
</dbReference>
<keyword evidence="5 8" id="KW-0418">Kinase</keyword>
<dbReference type="GO" id="GO:0010468">
    <property type="term" value="P:regulation of gene expression"/>
    <property type="evidence" value="ECO:0007669"/>
    <property type="project" value="TreeGrafter"/>
</dbReference>
<dbReference type="InterPro" id="IPR008271">
    <property type="entry name" value="Ser/Thr_kinase_AS"/>
</dbReference>
<proteinExistence type="inferred from homology"/>
<dbReference type="GO" id="GO:0005524">
    <property type="term" value="F:ATP binding"/>
    <property type="evidence" value="ECO:0007669"/>
    <property type="project" value="UniProtKB-KW"/>
</dbReference>
<evidence type="ECO:0000256" key="2">
    <source>
        <dbReference type="ARBA" id="ARBA00022527"/>
    </source>
</evidence>
<evidence type="ECO:0000256" key="6">
    <source>
        <dbReference type="ARBA" id="ARBA00022840"/>
    </source>
</evidence>
<dbReference type="InterPro" id="IPR000719">
    <property type="entry name" value="Prot_kinase_dom"/>
</dbReference>
<dbReference type="Gene3D" id="1.10.510.10">
    <property type="entry name" value="Transferase(Phosphotransferase) domain 1"/>
    <property type="match status" value="1"/>
</dbReference>
<dbReference type="GO" id="GO:0004693">
    <property type="term" value="F:cyclin-dependent protein serine/threonine kinase activity"/>
    <property type="evidence" value="ECO:0007669"/>
    <property type="project" value="UniProtKB-EC"/>
</dbReference>
<comment type="caution">
    <text evidence="8">The sequence shown here is derived from an EMBL/GenBank/DDBJ whole genome shotgun (WGS) entry which is preliminary data.</text>
</comment>
<dbReference type="InterPro" id="IPR011009">
    <property type="entry name" value="Kinase-like_dom_sf"/>
</dbReference>
<keyword evidence="6" id="KW-0067">ATP-binding</keyword>
<dbReference type="EMBL" id="JAXCGZ010002071">
    <property type="protein sequence ID" value="KAK7084493.1"/>
    <property type="molecule type" value="Genomic_DNA"/>
</dbReference>
<sequence>MSNDAMNPRSSTKVFKPASAGFRFLNFSATRTLRITNEPHSAGNNAELRAGEWDTWWLGQHMLLDICQGRVEVGQRLEREQRLNLVLVFEYVDQDLDHYMKRCPSPGLEPARIKSLMHQILCGVDFLHSNRVIHRDLKPQNILVDVSGRVKIADFGLARIYDFNMRLTTQVVTLWYRAPEILLSNSYATPSDIWSCGCIFAELFRRVPVFKGKTEGDQLQRIFE</sequence>
<keyword evidence="9" id="KW-1185">Reference proteome</keyword>
<dbReference type="GO" id="GO:0000082">
    <property type="term" value="P:G1/S transition of mitotic cell cycle"/>
    <property type="evidence" value="ECO:0007669"/>
    <property type="project" value="TreeGrafter"/>
</dbReference>
<evidence type="ECO:0000256" key="5">
    <source>
        <dbReference type="ARBA" id="ARBA00022777"/>
    </source>
</evidence>
<dbReference type="GO" id="GO:0000307">
    <property type="term" value="C:cyclin-dependent protein kinase holoenzyme complex"/>
    <property type="evidence" value="ECO:0007669"/>
    <property type="project" value="TreeGrafter"/>
</dbReference>
<dbReference type="Proteomes" id="UP001381693">
    <property type="component" value="Unassembled WGS sequence"/>
</dbReference>
<dbReference type="GO" id="GO:0010389">
    <property type="term" value="P:regulation of G2/M transition of mitotic cell cycle"/>
    <property type="evidence" value="ECO:0007669"/>
    <property type="project" value="TreeGrafter"/>
</dbReference>
<gene>
    <name evidence="8" type="primary">CDK6_1</name>
    <name evidence="8" type="ORF">SK128_027599</name>
</gene>
<name>A0AAN8XRT1_HALRR</name>
<dbReference type="FunFam" id="1.10.510.10:FF:000624">
    <property type="entry name" value="Mitogen-activated protein kinase"/>
    <property type="match status" value="1"/>
</dbReference>
<dbReference type="Pfam" id="PF00069">
    <property type="entry name" value="Pkinase"/>
    <property type="match status" value="1"/>
</dbReference>
<evidence type="ECO:0000259" key="7">
    <source>
        <dbReference type="PROSITE" id="PS50011"/>
    </source>
</evidence>
<keyword evidence="3 8" id="KW-0808">Transferase</keyword>
<comment type="similarity">
    <text evidence="1">Belongs to the protein kinase superfamily. CMGC Ser/Thr protein kinase family. CDC2/CDKX subfamily.</text>
</comment>